<dbReference type="InterPro" id="IPR050575">
    <property type="entry name" value="BMC_shell"/>
</dbReference>
<dbReference type="KEGG" id="gmc:GY4MC1_1866"/>
<reference evidence="6" key="1">
    <citation type="submission" date="2010-10" db="EMBL/GenBank/DDBJ databases">
        <title>Complete sequence of chromosome of Geobacillus sp. Y4.1MC1.</title>
        <authorList>
            <consortium name="US DOE Joint Genome Institute"/>
            <person name="Lucas S."/>
            <person name="Copeland A."/>
            <person name="Lapidus A."/>
            <person name="Cheng J.-F."/>
            <person name="Bruce D."/>
            <person name="Goodwin L."/>
            <person name="Pitluck S."/>
            <person name="Chertkov O."/>
            <person name="Zhang X."/>
            <person name="Detter J.C."/>
            <person name="Han C."/>
            <person name="Tapia R."/>
            <person name="Land M."/>
            <person name="Hauser L."/>
            <person name="Jeffries C."/>
            <person name="Kyrpides N."/>
            <person name="Ivanova N."/>
            <person name="Ovchinnikova G."/>
            <person name="Brumm P."/>
            <person name="Mead D."/>
            <person name="Woyke T."/>
        </authorList>
    </citation>
    <scope>NUCLEOTIDE SEQUENCE [LARGE SCALE GENOMIC DNA]</scope>
    <source>
        <strain evidence="6">Y4.1MC1</strain>
    </source>
</reference>
<feature type="domain" description="BMC" evidence="5">
    <location>
        <begin position="5"/>
        <end position="90"/>
    </location>
</feature>
<organism evidence="6">
    <name type="scientific">Geobacillus sp. (strain Y4.1MC1)</name>
    <dbReference type="NCBI Taxonomy" id="581103"/>
    <lineage>
        <taxon>Bacteria</taxon>
        <taxon>Bacillati</taxon>
        <taxon>Bacillota</taxon>
        <taxon>Bacilli</taxon>
        <taxon>Bacillales</taxon>
        <taxon>Anoxybacillaceae</taxon>
        <taxon>Geobacillus</taxon>
    </lineage>
</organism>
<dbReference type="PANTHER" id="PTHR33941">
    <property type="entry name" value="PROPANEDIOL UTILIZATION PROTEIN PDUA"/>
    <property type="match status" value="1"/>
</dbReference>
<comment type="subcellular location">
    <subcellularLocation>
        <location evidence="1">Bacterial microcompartment</location>
    </subcellularLocation>
</comment>
<dbReference type="AlphaFoldDB" id="A0A7U3YFH3"/>
<dbReference type="PROSITE" id="PS51930">
    <property type="entry name" value="BMC_2"/>
    <property type="match status" value="1"/>
</dbReference>
<evidence type="ECO:0000313" key="6">
    <source>
        <dbReference type="EMBL" id="ADP74630.1"/>
    </source>
</evidence>
<dbReference type="InterPro" id="IPR000249">
    <property type="entry name" value="BMC_dom"/>
</dbReference>
<evidence type="ECO:0000256" key="2">
    <source>
        <dbReference type="ARBA" id="ARBA00024446"/>
    </source>
</evidence>
<proteinExistence type="inferred from homology"/>
<dbReference type="GO" id="GO:0031469">
    <property type="term" value="C:bacterial microcompartment"/>
    <property type="evidence" value="ECO:0007669"/>
    <property type="project" value="UniProtKB-SubCell"/>
</dbReference>
<evidence type="ECO:0000256" key="3">
    <source>
        <dbReference type="PROSITE-ProRule" id="PRU01278"/>
    </source>
</evidence>
<evidence type="ECO:0000256" key="1">
    <source>
        <dbReference type="ARBA" id="ARBA00024322"/>
    </source>
</evidence>
<feature type="region of interest" description="Disordered" evidence="4">
    <location>
        <begin position="92"/>
        <end position="198"/>
    </location>
</feature>
<evidence type="ECO:0000256" key="4">
    <source>
        <dbReference type="SAM" id="MobiDB-lite"/>
    </source>
</evidence>
<keyword evidence="2" id="KW-1283">Bacterial microcompartment</keyword>
<dbReference type="CDD" id="cd07045">
    <property type="entry name" value="BMC_CcmK_like"/>
    <property type="match status" value="1"/>
</dbReference>
<accession>A0A7U3YFH3</accession>
<dbReference type="Pfam" id="PF00936">
    <property type="entry name" value="BMC"/>
    <property type="match status" value="1"/>
</dbReference>
<gene>
    <name evidence="6" type="ORF">GY4MC1_1866</name>
</gene>
<sequence>MGINAIGIIETYGMVSAIEAADVAVKSANVSLLGYELTKGSGMVTIKLEGDVAAVRAAVEAAWEAAKRVGNVYSKHIIARPHDELEKIIHSKETVGPINDGKKEKTEEMPLQTNQHEEGASESNKREETHSDEAMREIAELKEKDEVKHEQPETHLRKEKPSLLEEPKELDQKTHPSTPEKRKIFEEQGNEKQPNDKEVCNLCHDPKCPRKKGDLKSACIHYQEIRRKDSK</sequence>
<dbReference type="InterPro" id="IPR037233">
    <property type="entry name" value="CcmK-like_sf"/>
</dbReference>
<comment type="similarity">
    <text evidence="3">Belongs to the bacterial microcompartments protein family.</text>
</comment>
<name>A0A7U3YFH3_GEOS0</name>
<dbReference type="InterPro" id="IPR044872">
    <property type="entry name" value="CcmK/CsoS1_BMC"/>
</dbReference>
<dbReference type="SUPFAM" id="SSF143414">
    <property type="entry name" value="CcmK-like"/>
    <property type="match status" value="1"/>
</dbReference>
<feature type="compositionally biased region" description="Basic and acidic residues" evidence="4">
    <location>
        <begin position="115"/>
        <end position="198"/>
    </location>
</feature>
<dbReference type="Gene3D" id="3.30.70.1710">
    <property type="match status" value="1"/>
</dbReference>
<dbReference type="EMBL" id="CP002293">
    <property type="protein sequence ID" value="ADP74630.1"/>
    <property type="molecule type" value="Genomic_DNA"/>
</dbReference>
<evidence type="ECO:0000259" key="5">
    <source>
        <dbReference type="PROSITE" id="PS51930"/>
    </source>
</evidence>
<dbReference type="SMART" id="SM00877">
    <property type="entry name" value="BMC"/>
    <property type="match status" value="1"/>
</dbReference>
<protein>
    <submittedName>
        <fullName evidence="6">Microcompartments protein</fullName>
    </submittedName>
</protein>
<dbReference type="PANTHER" id="PTHR33941:SF11">
    <property type="entry name" value="BACTERIAL MICROCOMPARTMENT SHELL PROTEIN PDUJ"/>
    <property type="match status" value="1"/>
</dbReference>